<dbReference type="RefSeq" id="WP_229774813.1">
    <property type="nucleotide sequence ID" value="NZ_JAXEUP010000047.1"/>
</dbReference>
<name>A0A087EH80_9BIFI</name>
<dbReference type="EMBL" id="JGZU01000005">
    <property type="protein sequence ID" value="KFJ07131.1"/>
    <property type="molecule type" value="Genomic_DNA"/>
</dbReference>
<evidence type="ECO:0000313" key="2">
    <source>
        <dbReference type="Proteomes" id="UP000029080"/>
    </source>
</evidence>
<dbReference type="STRING" id="356829.BITS_5013"/>
<dbReference type="AlphaFoldDB" id="A0A087EH80"/>
<protein>
    <submittedName>
        <fullName evidence="1">Uncharacterized protein</fullName>
    </submittedName>
</protein>
<dbReference type="Proteomes" id="UP000029080">
    <property type="component" value="Unassembled WGS sequence"/>
</dbReference>
<proteinExistence type="predicted"/>
<accession>A0A087EH80</accession>
<gene>
    <name evidence="1" type="ORF">BITS_5013</name>
</gene>
<sequence length="175" mass="19639">MVNGKTQPAHVLDVPTSHIFPPTERRVLPSHDGTIVINPTSQPIRYHISRCFIGEPTDTNCNALMLTACRIACMSADVIRGRLSASVLQRNLSPTCLQRLETMAYLMDNHMNTHEDLRAQLCYLPAIPHWLNGMLISPITVEFAVHLTIGKLRYWATLVLRYSGSRWICTTADLG</sequence>
<evidence type="ECO:0000313" key="1">
    <source>
        <dbReference type="EMBL" id="KFJ07131.1"/>
    </source>
</evidence>
<keyword evidence="2" id="KW-1185">Reference proteome</keyword>
<reference evidence="1 2" key="1">
    <citation type="submission" date="2014-03" db="EMBL/GenBank/DDBJ databases">
        <title>Genomics of Bifidobacteria.</title>
        <authorList>
            <person name="Ventura M."/>
            <person name="Milani C."/>
            <person name="Lugli G.A."/>
        </authorList>
    </citation>
    <scope>NUCLEOTIDE SEQUENCE [LARGE SCALE GENOMIC DNA]</scope>
    <source>
        <strain evidence="1 2">JCM 13495</strain>
    </source>
</reference>
<comment type="caution">
    <text evidence="1">The sequence shown here is derived from an EMBL/GenBank/DDBJ whole genome shotgun (WGS) entry which is preliminary data.</text>
</comment>
<organism evidence="1 2">
    <name type="scientific">Bifidobacterium tsurumiense</name>
    <dbReference type="NCBI Taxonomy" id="356829"/>
    <lineage>
        <taxon>Bacteria</taxon>
        <taxon>Bacillati</taxon>
        <taxon>Actinomycetota</taxon>
        <taxon>Actinomycetes</taxon>
        <taxon>Bifidobacteriales</taxon>
        <taxon>Bifidobacteriaceae</taxon>
        <taxon>Bifidobacterium</taxon>
    </lineage>
</organism>
<dbReference type="eggNOG" id="ENOG5032AI7">
    <property type="taxonomic scope" value="Bacteria"/>
</dbReference>